<keyword evidence="2" id="KW-1185">Reference proteome</keyword>
<sequence>MLTEDLVFCLASYVWRQYIIKPLAQSSTVQFDNQHHDHHHRNVSFITTIIQLHLRSQESCAGCDICLFYSHQT</sequence>
<protein>
    <submittedName>
        <fullName evidence="1">Uncharacterized protein</fullName>
    </submittedName>
</protein>
<gene>
    <name evidence="1" type="ORF">E2C01_046975</name>
</gene>
<dbReference type="Proteomes" id="UP000324222">
    <property type="component" value="Unassembled WGS sequence"/>
</dbReference>
<dbReference type="AlphaFoldDB" id="A0A5B7FZZ2"/>
<accession>A0A5B7FZZ2</accession>
<organism evidence="1 2">
    <name type="scientific">Portunus trituberculatus</name>
    <name type="common">Swimming crab</name>
    <name type="synonym">Neptunus trituberculatus</name>
    <dbReference type="NCBI Taxonomy" id="210409"/>
    <lineage>
        <taxon>Eukaryota</taxon>
        <taxon>Metazoa</taxon>
        <taxon>Ecdysozoa</taxon>
        <taxon>Arthropoda</taxon>
        <taxon>Crustacea</taxon>
        <taxon>Multicrustacea</taxon>
        <taxon>Malacostraca</taxon>
        <taxon>Eumalacostraca</taxon>
        <taxon>Eucarida</taxon>
        <taxon>Decapoda</taxon>
        <taxon>Pleocyemata</taxon>
        <taxon>Brachyura</taxon>
        <taxon>Eubrachyura</taxon>
        <taxon>Portunoidea</taxon>
        <taxon>Portunidae</taxon>
        <taxon>Portuninae</taxon>
        <taxon>Portunus</taxon>
    </lineage>
</organism>
<reference evidence="1 2" key="1">
    <citation type="submission" date="2019-05" db="EMBL/GenBank/DDBJ databases">
        <title>Another draft genome of Portunus trituberculatus and its Hox gene families provides insights of decapod evolution.</title>
        <authorList>
            <person name="Jeong J.-H."/>
            <person name="Song I."/>
            <person name="Kim S."/>
            <person name="Choi T."/>
            <person name="Kim D."/>
            <person name="Ryu S."/>
            <person name="Kim W."/>
        </authorList>
    </citation>
    <scope>NUCLEOTIDE SEQUENCE [LARGE SCALE GENOMIC DNA]</scope>
    <source>
        <tissue evidence="1">Muscle</tissue>
    </source>
</reference>
<proteinExistence type="predicted"/>
<evidence type="ECO:0000313" key="1">
    <source>
        <dbReference type="EMBL" id="MPC53091.1"/>
    </source>
</evidence>
<name>A0A5B7FZZ2_PORTR</name>
<dbReference type="EMBL" id="VSRR010011376">
    <property type="protein sequence ID" value="MPC53091.1"/>
    <property type="molecule type" value="Genomic_DNA"/>
</dbReference>
<evidence type="ECO:0000313" key="2">
    <source>
        <dbReference type="Proteomes" id="UP000324222"/>
    </source>
</evidence>
<comment type="caution">
    <text evidence="1">The sequence shown here is derived from an EMBL/GenBank/DDBJ whole genome shotgun (WGS) entry which is preliminary data.</text>
</comment>